<feature type="transmembrane region" description="Helical" evidence="2">
    <location>
        <begin position="31"/>
        <end position="51"/>
    </location>
</feature>
<dbReference type="EMBL" id="MNUV01000036">
    <property type="protein sequence ID" value="OIO07523.1"/>
    <property type="molecule type" value="Genomic_DNA"/>
</dbReference>
<dbReference type="PANTHER" id="PTHR33392:SF6">
    <property type="entry name" value="POLYISOPRENYL-TEICHOIC ACID--PEPTIDOGLYCAN TEICHOIC ACID TRANSFERASE TAGU"/>
    <property type="match status" value="1"/>
</dbReference>
<dbReference type="AlphaFoldDB" id="A0A1J4T9G4"/>
<sequence length="485" mass="53527">MEVDFNKKIAHDPDFAEYRHAPETPPRSRQFFYVVGFLVAAIIIFSATMLISGDSRESWLEHIPFLGRLLTAADNKLAGEKDDRINILLLGMGGANHDGGYLADTIILASLEPSTKKVVLISIPRDLTVPNKNGVWQKVNSINAYAEAKKEDGARATAEALSNILDIPIQYYVRADFDGFVSIIDELGGVMVDVENTLDDYSYPIAGREDNPDYYSRYEHLHIDKGLQQMDGELALKYARSRHGLGSEGSDFARSKRQKKILVAVKDELLSSSNLLKPGMLTRIAGQVAEHTPTNLKIWEGLRLWDLFKDTTKEQISSVSLDDGPGGFLVASQADDGAYILTPIGGNFGDIKVMIQDVFGNIPDARSAPPELEISKEAATIEIRNGTTIDGLVSEVSARLVFTNITTIRTANSVKRDFKDAIIYDLTYGAKPQALETLKNNTNAVIGLELPEWLVTDIKDGLKKNPKQVRPDFILIVGVNNHQPE</sequence>
<feature type="domain" description="Cell envelope-related transcriptional attenuator" evidence="3">
    <location>
        <begin position="103"/>
        <end position="269"/>
    </location>
</feature>
<evidence type="ECO:0000256" key="2">
    <source>
        <dbReference type="SAM" id="Phobius"/>
    </source>
</evidence>
<protein>
    <recommendedName>
        <fullName evidence="3">Cell envelope-related transcriptional attenuator domain-containing protein</fullName>
    </recommendedName>
</protein>
<comment type="caution">
    <text evidence="4">The sequence shown here is derived from an EMBL/GenBank/DDBJ whole genome shotgun (WGS) entry which is preliminary data.</text>
</comment>
<evidence type="ECO:0000313" key="4">
    <source>
        <dbReference type="EMBL" id="OIO07523.1"/>
    </source>
</evidence>
<dbReference type="Gene3D" id="3.40.630.190">
    <property type="entry name" value="LCP protein"/>
    <property type="match status" value="1"/>
</dbReference>
<evidence type="ECO:0000259" key="3">
    <source>
        <dbReference type="Pfam" id="PF03816"/>
    </source>
</evidence>
<organism evidence="4 5">
    <name type="scientific">Candidatus Falkowbacteria bacterium CG1_02_41_21</name>
    <dbReference type="NCBI Taxonomy" id="1805147"/>
    <lineage>
        <taxon>Bacteria</taxon>
        <taxon>Candidatus Falkowiibacteriota</taxon>
    </lineage>
</organism>
<dbReference type="NCBIfam" id="TIGR00350">
    <property type="entry name" value="lytR_cpsA_psr"/>
    <property type="match status" value="1"/>
</dbReference>
<dbReference type="Pfam" id="PF03816">
    <property type="entry name" value="LytR_cpsA_psr"/>
    <property type="match status" value="1"/>
</dbReference>
<dbReference type="InterPro" id="IPR004474">
    <property type="entry name" value="LytR_CpsA_psr"/>
</dbReference>
<dbReference type="PANTHER" id="PTHR33392">
    <property type="entry name" value="POLYISOPRENYL-TEICHOIC ACID--PEPTIDOGLYCAN TEICHOIC ACID TRANSFERASE TAGU"/>
    <property type="match status" value="1"/>
</dbReference>
<name>A0A1J4T9G4_9BACT</name>
<evidence type="ECO:0000256" key="1">
    <source>
        <dbReference type="ARBA" id="ARBA00006068"/>
    </source>
</evidence>
<dbReference type="InterPro" id="IPR050922">
    <property type="entry name" value="LytR/CpsA/Psr_CW_biosynth"/>
</dbReference>
<proteinExistence type="inferred from homology"/>
<keyword evidence="2" id="KW-0472">Membrane</keyword>
<keyword evidence="2" id="KW-0812">Transmembrane</keyword>
<gene>
    <name evidence="4" type="ORF">AUJ35_01930</name>
</gene>
<comment type="similarity">
    <text evidence="1">Belongs to the LytR/CpsA/Psr (LCP) family.</text>
</comment>
<dbReference type="Proteomes" id="UP000182860">
    <property type="component" value="Unassembled WGS sequence"/>
</dbReference>
<evidence type="ECO:0000313" key="5">
    <source>
        <dbReference type="Proteomes" id="UP000182860"/>
    </source>
</evidence>
<keyword evidence="2" id="KW-1133">Transmembrane helix</keyword>
<accession>A0A1J4T9G4</accession>
<reference evidence="4 5" key="1">
    <citation type="journal article" date="2016" name="Environ. Microbiol.">
        <title>Genomic resolution of a cold subsurface aquifer community provides metabolic insights for novel microbes adapted to high CO concentrations.</title>
        <authorList>
            <person name="Probst A.J."/>
            <person name="Castelle C.J."/>
            <person name="Singh A."/>
            <person name="Brown C.T."/>
            <person name="Anantharaman K."/>
            <person name="Sharon I."/>
            <person name="Hug L.A."/>
            <person name="Burstein D."/>
            <person name="Emerson J.B."/>
            <person name="Thomas B.C."/>
            <person name="Banfield J.F."/>
        </authorList>
    </citation>
    <scope>NUCLEOTIDE SEQUENCE [LARGE SCALE GENOMIC DNA]</scope>
    <source>
        <strain evidence="4">CG1_02_41_21</strain>
    </source>
</reference>